<evidence type="ECO:0000313" key="2">
    <source>
        <dbReference type="EMBL" id="CAI9918383.1"/>
    </source>
</evidence>
<dbReference type="EMBL" id="CATOUU010000154">
    <property type="protein sequence ID" value="CAI9918383.1"/>
    <property type="molecule type" value="Genomic_DNA"/>
</dbReference>
<keyword evidence="4" id="KW-1185">Reference proteome</keyword>
<organism evidence="2">
    <name type="scientific">Hexamita inflata</name>
    <dbReference type="NCBI Taxonomy" id="28002"/>
    <lineage>
        <taxon>Eukaryota</taxon>
        <taxon>Metamonada</taxon>
        <taxon>Diplomonadida</taxon>
        <taxon>Hexamitidae</taxon>
        <taxon>Hexamitinae</taxon>
        <taxon>Hexamita</taxon>
    </lineage>
</organism>
<dbReference type="Proteomes" id="UP001642409">
    <property type="component" value="Unassembled WGS sequence"/>
</dbReference>
<gene>
    <name evidence="3" type="ORF">HINF_LOCUS38995</name>
    <name evidence="2" type="ORF">HINF_LOCUS6028</name>
</gene>
<protein>
    <submittedName>
        <fullName evidence="2">Uncharacterized protein</fullName>
    </submittedName>
</protein>
<name>A0AA86NFL4_9EUKA</name>
<reference evidence="2" key="1">
    <citation type="submission" date="2023-06" db="EMBL/GenBank/DDBJ databases">
        <authorList>
            <person name="Kurt Z."/>
        </authorList>
    </citation>
    <scope>NUCLEOTIDE SEQUENCE</scope>
</reference>
<evidence type="ECO:0000256" key="1">
    <source>
        <dbReference type="SAM" id="Phobius"/>
    </source>
</evidence>
<proteinExistence type="predicted"/>
<accession>A0AA86NFL4</accession>
<dbReference type="AlphaFoldDB" id="A0AA86NFL4"/>
<comment type="caution">
    <text evidence="2">The sequence shown here is derived from an EMBL/GenBank/DDBJ whole genome shotgun (WGS) entry which is preliminary data.</text>
</comment>
<dbReference type="EMBL" id="CAXDID020000149">
    <property type="protein sequence ID" value="CAL6041342.1"/>
    <property type="molecule type" value="Genomic_DNA"/>
</dbReference>
<keyword evidence="1" id="KW-0812">Transmembrane</keyword>
<keyword evidence="1" id="KW-0472">Membrane</keyword>
<feature type="transmembrane region" description="Helical" evidence="1">
    <location>
        <begin position="512"/>
        <end position="530"/>
    </location>
</feature>
<sequence>MHILLLSWQLNCFTDDTLVVLSKQSREPTFTAKLLTLKTKDYVVCQSLLGSSFTISLYFGAFVYTYPTSLTLSGSLSLTFPCTDVNNCDAAFLATSASFKLTFPDTNTVAEDAISVFKIDKYNRLECLTNPQISYTAATQEMQVSVTTGSCEMQIRQNTNAVVKLFVYPDFVIQKSFSLAAVNQLSDLFTNMVFNCNTDFTGSEKRVCQRIMQTFQESYSNKAELTVSLPAIVPGPDATYSRNSVFSLFTVITAITSSFVNQFDCFTSYQEGVFFSKMIRMTYGINTSSVNCNLPYEQFIGDTDRIIRMVRVTDSDGSFAEFKFVGYSKVLQVARVWMECTSDLFGEQSCLDNIQKVLKMKAPKGIISREFMKGDVLVKQTQNAITPKVAPRASAIMSINQTSVCVQTTSNGDNNEYHQIQVDMMIGAPRFQPTQHVEKLTLRGQVLFPGTGKQPGQYGTYCYDIVLSAAQLAIYKNIYNNQSQVSSLISFISDNIPVDKLIMQSTSTTTNYMYVLSAVLIIVSVVWYFISIRDLRT</sequence>
<reference evidence="3 4" key="2">
    <citation type="submission" date="2024-07" db="EMBL/GenBank/DDBJ databases">
        <authorList>
            <person name="Akdeniz Z."/>
        </authorList>
    </citation>
    <scope>NUCLEOTIDE SEQUENCE [LARGE SCALE GENOMIC DNA]</scope>
</reference>
<evidence type="ECO:0000313" key="4">
    <source>
        <dbReference type="Proteomes" id="UP001642409"/>
    </source>
</evidence>
<evidence type="ECO:0000313" key="3">
    <source>
        <dbReference type="EMBL" id="CAL6041342.1"/>
    </source>
</evidence>
<keyword evidence="1" id="KW-1133">Transmembrane helix</keyword>